<dbReference type="PROSITE" id="PS50071">
    <property type="entry name" value="HOMEOBOX_2"/>
    <property type="match status" value="1"/>
</dbReference>
<reference evidence="14" key="2">
    <citation type="submission" date="2025-08" db="UniProtKB">
        <authorList>
            <consortium name="Ensembl"/>
        </authorList>
    </citation>
    <scope>IDENTIFICATION</scope>
</reference>
<dbReference type="InterPro" id="IPR001356">
    <property type="entry name" value="HD"/>
</dbReference>
<dbReference type="GO" id="GO:0007409">
    <property type="term" value="P:axonogenesis"/>
    <property type="evidence" value="ECO:0007669"/>
    <property type="project" value="TreeGrafter"/>
</dbReference>
<dbReference type="AlphaFoldDB" id="H3ARN3"/>
<evidence type="ECO:0000256" key="11">
    <source>
        <dbReference type="RuleBase" id="RU000682"/>
    </source>
</evidence>
<dbReference type="InterPro" id="IPR001781">
    <property type="entry name" value="Znf_LIM"/>
</dbReference>
<dbReference type="GO" id="GO:0045944">
    <property type="term" value="P:positive regulation of transcription by RNA polymerase II"/>
    <property type="evidence" value="ECO:0007669"/>
    <property type="project" value="InterPro"/>
</dbReference>
<evidence type="ECO:0000259" key="12">
    <source>
        <dbReference type="PROSITE" id="PS50023"/>
    </source>
</evidence>
<proteinExistence type="predicted"/>
<dbReference type="GO" id="GO:0000981">
    <property type="term" value="F:DNA-binding transcription factor activity, RNA polymerase II-specific"/>
    <property type="evidence" value="ECO:0007669"/>
    <property type="project" value="InterPro"/>
</dbReference>
<reference evidence="14" key="3">
    <citation type="submission" date="2025-09" db="UniProtKB">
        <authorList>
            <consortium name="Ensembl"/>
        </authorList>
    </citation>
    <scope>IDENTIFICATION</scope>
</reference>
<feature type="domain" description="LIM zinc-binding" evidence="12">
    <location>
        <begin position="73"/>
        <end position="134"/>
    </location>
</feature>
<sequence length="306" mass="34897">SGDIFAGPVPVCVGCGEVIKDPFLLHVSPNLDWHAACLRCDECNCSLDETSTCFLKEGKIYCRTDYFRVFAQKCIECHKDLLSSDLVLRAQSLVYHQHCFCCIACKRQLLPGEEYTLQQDGLYCQAHQQLAVTRLKEETQPAPKCRTKSLPLSGANSNIISVYGCQKQQEEKLTRVRTVLSEQQLQALRACYAVNPRPDALLKERLVEITGLNSRVIRVWFQNKRCKDKKRSLMAKESDQYPDGKKTLQGFTGIRMVARSPEPQEEDFFCSLVNIQSYESPWQSLINVSVQFEMEKTSFRQMVCLS</sequence>
<evidence type="ECO:0000256" key="2">
    <source>
        <dbReference type="ARBA" id="ARBA00022723"/>
    </source>
</evidence>
<dbReference type="EMBL" id="AFYH01102910">
    <property type="status" value="NOT_ANNOTATED_CDS"/>
    <property type="molecule type" value="Genomic_DNA"/>
</dbReference>
<evidence type="ECO:0000313" key="14">
    <source>
        <dbReference type="Ensembl" id="ENSLACP00000012304.1"/>
    </source>
</evidence>
<keyword evidence="8 9" id="KW-0539">Nucleus</keyword>
<dbReference type="InterPro" id="IPR017970">
    <property type="entry name" value="Homeobox_CS"/>
</dbReference>
<dbReference type="Pfam" id="PF00412">
    <property type="entry name" value="LIM"/>
    <property type="match status" value="2"/>
</dbReference>
<feature type="domain" description="Homeobox" evidence="13">
    <location>
        <begin position="171"/>
        <end position="231"/>
    </location>
</feature>
<dbReference type="Proteomes" id="UP000008672">
    <property type="component" value="Unassembled WGS sequence"/>
</dbReference>
<dbReference type="Ensembl" id="ENSLACT00000012397.1">
    <property type="protein sequence ID" value="ENSLACP00000012304.1"/>
    <property type="gene ID" value="ENSLACG00000010833.1"/>
</dbReference>
<dbReference type="SMART" id="SM00389">
    <property type="entry name" value="HOX"/>
    <property type="match status" value="1"/>
</dbReference>
<keyword evidence="6 9" id="KW-0238">DNA-binding</keyword>
<dbReference type="Gene3D" id="2.10.110.10">
    <property type="entry name" value="Cysteine Rich Protein"/>
    <property type="match status" value="2"/>
</dbReference>
<dbReference type="Pfam" id="PF00046">
    <property type="entry name" value="Homeodomain"/>
    <property type="match status" value="1"/>
</dbReference>
<dbReference type="FunFam" id="1.10.10.60:FF:000041">
    <property type="entry name" value="insulin gene enhancer protein ISL-1"/>
    <property type="match status" value="1"/>
</dbReference>
<evidence type="ECO:0000256" key="5">
    <source>
        <dbReference type="ARBA" id="ARBA00023038"/>
    </source>
</evidence>
<dbReference type="Gene3D" id="1.10.10.60">
    <property type="entry name" value="Homeodomain-like"/>
    <property type="match status" value="1"/>
</dbReference>
<evidence type="ECO:0000256" key="10">
    <source>
        <dbReference type="PROSITE-ProRule" id="PRU00125"/>
    </source>
</evidence>
<dbReference type="SUPFAM" id="SSF46689">
    <property type="entry name" value="Homeodomain-like"/>
    <property type="match status" value="1"/>
</dbReference>
<dbReference type="eggNOG" id="KOG0490">
    <property type="taxonomic scope" value="Eukaryota"/>
</dbReference>
<evidence type="ECO:0000313" key="15">
    <source>
        <dbReference type="Proteomes" id="UP000008672"/>
    </source>
</evidence>
<dbReference type="PANTHER" id="PTHR24204:SF8">
    <property type="entry name" value="TAILUP, ISOFORM A"/>
    <property type="match status" value="1"/>
</dbReference>
<feature type="domain" description="LIM zinc-binding" evidence="12">
    <location>
        <begin position="10"/>
        <end position="72"/>
    </location>
</feature>
<name>H3ARN3_LATCH</name>
<reference evidence="15" key="1">
    <citation type="submission" date="2011-08" db="EMBL/GenBank/DDBJ databases">
        <title>The draft genome of Latimeria chalumnae.</title>
        <authorList>
            <person name="Di Palma F."/>
            <person name="Alfoldi J."/>
            <person name="Johnson J."/>
            <person name="Berlin A."/>
            <person name="Gnerre S."/>
            <person name="Jaffe D."/>
            <person name="MacCallum I."/>
            <person name="Young S."/>
            <person name="Walker B.J."/>
            <person name="Lander E."/>
            <person name="Lindblad-Toh K."/>
        </authorList>
    </citation>
    <scope>NUCLEOTIDE SEQUENCE [LARGE SCALE GENOMIC DNA]</scope>
    <source>
        <strain evidence="15">Wild caught</strain>
    </source>
</reference>
<organism evidence="14 15">
    <name type="scientific">Latimeria chalumnae</name>
    <name type="common">Coelacanth</name>
    <dbReference type="NCBI Taxonomy" id="7897"/>
    <lineage>
        <taxon>Eukaryota</taxon>
        <taxon>Metazoa</taxon>
        <taxon>Chordata</taxon>
        <taxon>Craniata</taxon>
        <taxon>Vertebrata</taxon>
        <taxon>Euteleostomi</taxon>
        <taxon>Coelacanthiformes</taxon>
        <taxon>Coelacanthidae</taxon>
        <taxon>Latimeria</taxon>
    </lineage>
</organism>
<keyword evidence="4 10" id="KW-0862">Zinc</keyword>
<dbReference type="GO" id="GO:0048665">
    <property type="term" value="P:neuron fate specification"/>
    <property type="evidence" value="ECO:0007669"/>
    <property type="project" value="InterPro"/>
</dbReference>
<dbReference type="PANTHER" id="PTHR24204">
    <property type="entry name" value="INSULIN GENE ENHANCER PROTEIN"/>
    <property type="match status" value="1"/>
</dbReference>
<evidence type="ECO:0000259" key="13">
    <source>
        <dbReference type="PROSITE" id="PS50071"/>
    </source>
</evidence>
<gene>
    <name evidence="14" type="primary">LOC102355848</name>
</gene>
<dbReference type="PROSITE" id="PS50023">
    <property type="entry name" value="LIM_DOMAIN_2"/>
    <property type="match status" value="2"/>
</dbReference>
<dbReference type="HOGENOM" id="CLU_027802_2_0_1"/>
<comment type="subcellular location">
    <subcellularLocation>
        <location evidence="1 9 11">Nucleus</location>
    </subcellularLocation>
</comment>
<dbReference type="EMBL" id="AFYH01102909">
    <property type="status" value="NOT_ANNOTATED_CDS"/>
    <property type="molecule type" value="Genomic_DNA"/>
</dbReference>
<dbReference type="InParanoid" id="H3ARN3"/>
<dbReference type="SUPFAM" id="SSF57716">
    <property type="entry name" value="Glucocorticoid receptor-like (DNA-binding domain)"/>
    <property type="match status" value="1"/>
</dbReference>
<dbReference type="InterPro" id="IPR047169">
    <property type="entry name" value="ISL1/2-like"/>
</dbReference>
<dbReference type="GO" id="GO:0000987">
    <property type="term" value="F:cis-regulatory region sequence-specific DNA binding"/>
    <property type="evidence" value="ECO:0007669"/>
    <property type="project" value="TreeGrafter"/>
</dbReference>
<evidence type="ECO:0000256" key="9">
    <source>
        <dbReference type="PROSITE-ProRule" id="PRU00108"/>
    </source>
</evidence>
<keyword evidence="2 10" id="KW-0479">Metal-binding</keyword>
<dbReference type="GeneTree" id="ENSGT00940000153731"/>
<dbReference type="OMA" id="CGESIRD"/>
<evidence type="ECO:0000256" key="1">
    <source>
        <dbReference type="ARBA" id="ARBA00004123"/>
    </source>
</evidence>
<protein>
    <recommendedName>
        <fullName evidence="16">ISL LIM homeobox 2</fullName>
    </recommendedName>
</protein>
<dbReference type="InterPro" id="IPR009057">
    <property type="entry name" value="Homeodomain-like_sf"/>
</dbReference>
<evidence type="ECO:0000256" key="6">
    <source>
        <dbReference type="ARBA" id="ARBA00023125"/>
    </source>
</evidence>
<dbReference type="GO" id="GO:0005634">
    <property type="term" value="C:nucleus"/>
    <property type="evidence" value="ECO:0007669"/>
    <property type="project" value="UniProtKB-SubCell"/>
</dbReference>
<keyword evidence="7 9" id="KW-0371">Homeobox</keyword>
<keyword evidence="15" id="KW-1185">Reference proteome</keyword>
<evidence type="ECO:0000256" key="4">
    <source>
        <dbReference type="ARBA" id="ARBA00022833"/>
    </source>
</evidence>
<dbReference type="STRING" id="7897.ENSLACP00000012304"/>
<evidence type="ECO:0000256" key="3">
    <source>
        <dbReference type="ARBA" id="ARBA00022737"/>
    </source>
</evidence>
<dbReference type="SMART" id="SM00132">
    <property type="entry name" value="LIM"/>
    <property type="match status" value="2"/>
</dbReference>
<dbReference type="PROSITE" id="PS00027">
    <property type="entry name" value="HOMEOBOX_1"/>
    <property type="match status" value="1"/>
</dbReference>
<feature type="DNA-binding region" description="Homeobox" evidence="9">
    <location>
        <begin position="173"/>
        <end position="232"/>
    </location>
</feature>
<keyword evidence="3" id="KW-0677">Repeat</keyword>
<dbReference type="PROSITE" id="PS00478">
    <property type="entry name" value="LIM_DOMAIN_1"/>
    <property type="match status" value="2"/>
</dbReference>
<evidence type="ECO:0000256" key="8">
    <source>
        <dbReference type="ARBA" id="ARBA00023242"/>
    </source>
</evidence>
<dbReference type="CDD" id="cd00086">
    <property type="entry name" value="homeodomain"/>
    <property type="match status" value="1"/>
</dbReference>
<keyword evidence="5 10" id="KW-0440">LIM domain</keyword>
<evidence type="ECO:0008006" key="16">
    <source>
        <dbReference type="Google" id="ProtNLM"/>
    </source>
</evidence>
<evidence type="ECO:0000256" key="7">
    <source>
        <dbReference type="ARBA" id="ARBA00023155"/>
    </source>
</evidence>
<dbReference type="GO" id="GO:0046872">
    <property type="term" value="F:metal ion binding"/>
    <property type="evidence" value="ECO:0007669"/>
    <property type="project" value="UniProtKB-KW"/>
</dbReference>
<accession>H3ARN3</accession>